<accession>A0AA40EY72</accession>
<dbReference type="Proteomes" id="UP001172159">
    <property type="component" value="Unassembled WGS sequence"/>
</dbReference>
<organism evidence="2 3">
    <name type="scientific">Apiosordaria backusii</name>
    <dbReference type="NCBI Taxonomy" id="314023"/>
    <lineage>
        <taxon>Eukaryota</taxon>
        <taxon>Fungi</taxon>
        <taxon>Dikarya</taxon>
        <taxon>Ascomycota</taxon>
        <taxon>Pezizomycotina</taxon>
        <taxon>Sordariomycetes</taxon>
        <taxon>Sordariomycetidae</taxon>
        <taxon>Sordariales</taxon>
        <taxon>Lasiosphaeriaceae</taxon>
        <taxon>Apiosordaria</taxon>
    </lineage>
</organism>
<evidence type="ECO:0000313" key="3">
    <source>
        <dbReference type="Proteomes" id="UP001172159"/>
    </source>
</evidence>
<feature type="region of interest" description="Disordered" evidence="1">
    <location>
        <begin position="179"/>
        <end position="205"/>
    </location>
</feature>
<gene>
    <name evidence="2" type="ORF">B0T21DRAFT_343421</name>
</gene>
<reference evidence="2" key="1">
    <citation type="submission" date="2023-06" db="EMBL/GenBank/DDBJ databases">
        <title>Genome-scale phylogeny and comparative genomics of the fungal order Sordariales.</title>
        <authorList>
            <consortium name="Lawrence Berkeley National Laboratory"/>
            <person name="Hensen N."/>
            <person name="Bonometti L."/>
            <person name="Westerberg I."/>
            <person name="Brannstrom I.O."/>
            <person name="Guillou S."/>
            <person name="Cros-Aarteil S."/>
            <person name="Calhoun S."/>
            <person name="Haridas S."/>
            <person name="Kuo A."/>
            <person name="Mondo S."/>
            <person name="Pangilinan J."/>
            <person name="Riley R."/>
            <person name="Labutti K."/>
            <person name="Andreopoulos B."/>
            <person name="Lipzen A."/>
            <person name="Chen C."/>
            <person name="Yanf M."/>
            <person name="Daum C."/>
            <person name="Ng V."/>
            <person name="Clum A."/>
            <person name="Steindorff A."/>
            <person name="Ohm R."/>
            <person name="Martin F."/>
            <person name="Silar P."/>
            <person name="Natvig D."/>
            <person name="Lalanne C."/>
            <person name="Gautier V."/>
            <person name="Ament-Velasquez S.L."/>
            <person name="Kruys A."/>
            <person name="Hutchinson M.I."/>
            <person name="Powell A.J."/>
            <person name="Barry K."/>
            <person name="Miller A.N."/>
            <person name="Grigoriev I.V."/>
            <person name="Debuchy R."/>
            <person name="Gladieux P."/>
            <person name="Thoren M.H."/>
            <person name="Johannesson H."/>
        </authorList>
    </citation>
    <scope>NUCLEOTIDE SEQUENCE</scope>
    <source>
        <strain evidence="2">CBS 540.89</strain>
    </source>
</reference>
<keyword evidence="3" id="KW-1185">Reference proteome</keyword>
<name>A0AA40EY72_9PEZI</name>
<protein>
    <submittedName>
        <fullName evidence="2">Uncharacterized protein</fullName>
    </submittedName>
</protein>
<dbReference type="AlphaFoldDB" id="A0AA40EY72"/>
<comment type="caution">
    <text evidence="2">The sequence shown here is derived from an EMBL/GenBank/DDBJ whole genome shotgun (WGS) entry which is preliminary data.</text>
</comment>
<evidence type="ECO:0000313" key="2">
    <source>
        <dbReference type="EMBL" id="KAK0747671.1"/>
    </source>
</evidence>
<proteinExistence type="predicted"/>
<dbReference type="EMBL" id="JAUKTV010000001">
    <property type="protein sequence ID" value="KAK0747671.1"/>
    <property type="molecule type" value="Genomic_DNA"/>
</dbReference>
<feature type="compositionally biased region" description="Pro residues" evidence="1">
    <location>
        <begin position="187"/>
        <end position="205"/>
    </location>
</feature>
<sequence length="205" mass="22086">MLPWLFPKPQAAGAAALQDIDLNRPVKTKRIYARLQPKSIPVQSKDESVPQSSDSGFIIRALLPGHDVLPPIIEQSNQAESLADESPRNPAHPPASKWDATCSFWSTFDRRSGLASLSGPMAKDGTVSLVLPSCPPLKGGVLAQTSFDKSRTFTNLHQPTTPVRVNPELPKMAHILPASSFVCQGKPQPPPAPTPPTPNPPEPPY</sequence>
<evidence type="ECO:0000256" key="1">
    <source>
        <dbReference type="SAM" id="MobiDB-lite"/>
    </source>
</evidence>